<evidence type="ECO:0000313" key="1">
    <source>
        <dbReference type="EMBL" id="MBR8537552.1"/>
    </source>
</evidence>
<accession>A0A941J0U9</accession>
<dbReference type="RefSeq" id="WP_212192577.1">
    <property type="nucleotide sequence ID" value="NZ_JAGTAR010000034.1"/>
</dbReference>
<dbReference type="AlphaFoldDB" id="A0A941J0U9"/>
<comment type="caution">
    <text evidence="1">The sequence shown here is derived from an EMBL/GenBank/DDBJ whole genome shotgun (WGS) entry which is preliminary data.</text>
</comment>
<protein>
    <recommendedName>
        <fullName evidence="3">META domain-containing protein</fullName>
    </recommendedName>
</protein>
<dbReference type="EMBL" id="JAGTAR010000034">
    <property type="protein sequence ID" value="MBR8537552.1"/>
    <property type="molecule type" value="Genomic_DNA"/>
</dbReference>
<keyword evidence="2" id="KW-1185">Reference proteome</keyword>
<evidence type="ECO:0008006" key="3">
    <source>
        <dbReference type="Google" id="ProtNLM"/>
    </source>
</evidence>
<sequence>MLTKSTQFLTAICCIILLSNCDPTTYITEKHYFNKEYQLEAINAPDYPFKGPKEQQTISIDFPKQGEFRLSFGNSQCEGKYDANIDGSFSIKQSNCESQCCESSWELYVLTLIRKTTRFEGGENNPLVLFINDNNYLVLETYKKLISQTDAL</sequence>
<dbReference type="Proteomes" id="UP000679220">
    <property type="component" value="Unassembled WGS sequence"/>
</dbReference>
<proteinExistence type="predicted"/>
<gene>
    <name evidence="1" type="ORF">KDU71_18425</name>
</gene>
<reference evidence="1" key="2">
    <citation type="submission" date="2021-04" db="EMBL/GenBank/DDBJ databases">
        <authorList>
            <person name="Zhang T."/>
            <person name="Zhang Y."/>
            <person name="Lu D."/>
            <person name="Zuo D."/>
            <person name="Du Z."/>
        </authorList>
    </citation>
    <scope>NUCLEOTIDE SEQUENCE</scope>
    <source>
        <strain evidence="1">JR1</strain>
    </source>
</reference>
<organism evidence="1 2">
    <name type="scientific">Carboxylicivirga sediminis</name>
    <dbReference type="NCBI Taxonomy" id="2006564"/>
    <lineage>
        <taxon>Bacteria</taxon>
        <taxon>Pseudomonadati</taxon>
        <taxon>Bacteroidota</taxon>
        <taxon>Bacteroidia</taxon>
        <taxon>Marinilabiliales</taxon>
        <taxon>Marinilabiliaceae</taxon>
        <taxon>Carboxylicivirga</taxon>
    </lineage>
</organism>
<name>A0A941J0U9_9BACT</name>
<evidence type="ECO:0000313" key="2">
    <source>
        <dbReference type="Proteomes" id="UP000679220"/>
    </source>
</evidence>
<reference evidence="1" key="1">
    <citation type="journal article" date="2018" name="Int. J. Syst. Evol. Microbiol.">
        <title>Carboxylicivirga sediminis sp. nov., isolated from coastal sediment.</title>
        <authorList>
            <person name="Wang F.Q."/>
            <person name="Ren L.H."/>
            <person name="Zou R.J."/>
            <person name="Sun Y.Z."/>
            <person name="Liu X.J."/>
            <person name="Jiang F."/>
            <person name="Liu L.J."/>
        </authorList>
    </citation>
    <scope>NUCLEOTIDE SEQUENCE</scope>
    <source>
        <strain evidence="1">JR1</strain>
    </source>
</reference>